<dbReference type="KEGG" id="bor:COCMIDRAFT_103533"/>
<evidence type="ECO:0000256" key="2">
    <source>
        <dbReference type="SAM" id="SignalP"/>
    </source>
</evidence>
<protein>
    <submittedName>
        <fullName evidence="3">Uncharacterized protein</fullName>
    </submittedName>
</protein>
<dbReference type="EMBL" id="KI964062">
    <property type="protein sequence ID" value="EUC42402.1"/>
    <property type="molecule type" value="Genomic_DNA"/>
</dbReference>
<accession>W6YSH6</accession>
<organism evidence="3 4">
    <name type="scientific">Bipolaris oryzae ATCC 44560</name>
    <dbReference type="NCBI Taxonomy" id="930090"/>
    <lineage>
        <taxon>Eukaryota</taxon>
        <taxon>Fungi</taxon>
        <taxon>Dikarya</taxon>
        <taxon>Ascomycota</taxon>
        <taxon>Pezizomycotina</taxon>
        <taxon>Dothideomycetes</taxon>
        <taxon>Pleosporomycetidae</taxon>
        <taxon>Pleosporales</taxon>
        <taxon>Pleosporineae</taxon>
        <taxon>Pleosporaceae</taxon>
        <taxon>Bipolaris</taxon>
    </lineage>
</organism>
<feature type="region of interest" description="Disordered" evidence="1">
    <location>
        <begin position="24"/>
        <end position="71"/>
    </location>
</feature>
<dbReference type="RefSeq" id="XP_007691074.1">
    <property type="nucleotide sequence ID" value="XM_007692884.1"/>
</dbReference>
<feature type="compositionally biased region" description="Polar residues" evidence="1">
    <location>
        <begin position="27"/>
        <end position="38"/>
    </location>
</feature>
<feature type="compositionally biased region" description="Low complexity" evidence="1">
    <location>
        <begin position="62"/>
        <end position="71"/>
    </location>
</feature>
<name>W6YSH6_COCMI</name>
<feature type="chain" id="PRO_5004886178" evidence="2">
    <location>
        <begin position="21"/>
        <end position="159"/>
    </location>
</feature>
<reference evidence="3 4" key="1">
    <citation type="journal article" date="2013" name="PLoS Genet.">
        <title>Comparative genome structure, secondary metabolite, and effector coding capacity across Cochliobolus pathogens.</title>
        <authorList>
            <person name="Condon B.J."/>
            <person name="Leng Y."/>
            <person name="Wu D."/>
            <person name="Bushley K.E."/>
            <person name="Ohm R.A."/>
            <person name="Otillar R."/>
            <person name="Martin J."/>
            <person name="Schackwitz W."/>
            <person name="Grimwood J."/>
            <person name="MohdZainudin N."/>
            <person name="Xue C."/>
            <person name="Wang R."/>
            <person name="Manning V.A."/>
            <person name="Dhillon B."/>
            <person name="Tu Z.J."/>
            <person name="Steffenson B.J."/>
            <person name="Salamov A."/>
            <person name="Sun H."/>
            <person name="Lowry S."/>
            <person name="LaButti K."/>
            <person name="Han J."/>
            <person name="Copeland A."/>
            <person name="Lindquist E."/>
            <person name="Barry K."/>
            <person name="Schmutz J."/>
            <person name="Baker S.E."/>
            <person name="Ciuffetti L.M."/>
            <person name="Grigoriev I.V."/>
            <person name="Zhong S."/>
            <person name="Turgeon B.G."/>
        </authorList>
    </citation>
    <scope>NUCLEOTIDE SEQUENCE [LARGE SCALE GENOMIC DNA]</scope>
    <source>
        <strain evidence="3 4">ATCC 44560</strain>
    </source>
</reference>
<evidence type="ECO:0000313" key="4">
    <source>
        <dbReference type="Proteomes" id="UP000054032"/>
    </source>
</evidence>
<evidence type="ECO:0000313" key="3">
    <source>
        <dbReference type="EMBL" id="EUC42402.1"/>
    </source>
</evidence>
<dbReference type="Proteomes" id="UP000054032">
    <property type="component" value="Unassembled WGS sequence"/>
</dbReference>
<keyword evidence="2" id="KW-0732">Signal</keyword>
<sequence>MQYRLVSILAAGVLVSITSAAPVPSADNLSTPVTNPPNTIELGKPSSEIIWSKSKKSRSPTDDTLPTNPDDIVLTPPNYEIIWSKEKARDLEFEKPKDSFNLGKPSTVVTWGKREELGTPEDTIGLGKPSTVVTWGKRDVTTPEDTIGLGKPSTEVTWS</sequence>
<proteinExistence type="predicted"/>
<evidence type="ECO:0000256" key="1">
    <source>
        <dbReference type="SAM" id="MobiDB-lite"/>
    </source>
</evidence>
<dbReference type="HOGENOM" id="CLU_138091_0_0_1"/>
<dbReference type="AlphaFoldDB" id="W6YSH6"/>
<gene>
    <name evidence="3" type="ORF">COCMIDRAFT_103533</name>
</gene>
<keyword evidence="4" id="KW-1185">Reference proteome</keyword>
<dbReference type="GeneID" id="19118327"/>
<feature type="signal peptide" evidence="2">
    <location>
        <begin position="1"/>
        <end position="20"/>
    </location>
</feature>
<dbReference type="OrthoDB" id="3792622at2759"/>
<dbReference type="eggNOG" id="ENOG502RJ14">
    <property type="taxonomic scope" value="Eukaryota"/>
</dbReference>